<evidence type="ECO:0000313" key="2">
    <source>
        <dbReference type="Proteomes" id="UP000708208"/>
    </source>
</evidence>
<protein>
    <submittedName>
        <fullName evidence="1">Uncharacterized protein</fullName>
    </submittedName>
</protein>
<reference evidence="1" key="1">
    <citation type="submission" date="2021-06" db="EMBL/GenBank/DDBJ databases">
        <authorList>
            <person name="Hodson N. C."/>
            <person name="Mongue J. A."/>
            <person name="Jaron S. K."/>
        </authorList>
    </citation>
    <scope>NUCLEOTIDE SEQUENCE</scope>
</reference>
<dbReference type="AlphaFoldDB" id="A0A8J2LBL4"/>
<keyword evidence="2" id="KW-1185">Reference proteome</keyword>
<name>A0A8J2LBL4_9HEXA</name>
<comment type="caution">
    <text evidence="1">The sequence shown here is derived from an EMBL/GenBank/DDBJ whole genome shotgun (WGS) entry which is preliminary data.</text>
</comment>
<proteinExistence type="predicted"/>
<gene>
    <name evidence="1" type="ORF">AFUS01_LOCUS29762</name>
</gene>
<organism evidence="1 2">
    <name type="scientific">Allacma fusca</name>
    <dbReference type="NCBI Taxonomy" id="39272"/>
    <lineage>
        <taxon>Eukaryota</taxon>
        <taxon>Metazoa</taxon>
        <taxon>Ecdysozoa</taxon>
        <taxon>Arthropoda</taxon>
        <taxon>Hexapoda</taxon>
        <taxon>Collembola</taxon>
        <taxon>Symphypleona</taxon>
        <taxon>Sminthuridae</taxon>
        <taxon>Allacma</taxon>
    </lineage>
</organism>
<accession>A0A8J2LBL4</accession>
<sequence>MSEASRRHTCGFNTPQVTGLRSGAIQAYLDIKLTKLRKCHLKYKDVSFEDRALTVWGWERCSAEEETYTLQMIGTGEAEAFRQGLVDPVKNQQEDLIPSQLSSPDQRTNIWVFKKVVLQMGQMFA</sequence>
<evidence type="ECO:0000313" key="1">
    <source>
        <dbReference type="EMBL" id="CAG7819303.1"/>
    </source>
</evidence>
<dbReference type="Proteomes" id="UP000708208">
    <property type="component" value="Unassembled WGS sequence"/>
</dbReference>
<dbReference type="EMBL" id="CAJVCH010445754">
    <property type="protein sequence ID" value="CAG7819303.1"/>
    <property type="molecule type" value="Genomic_DNA"/>
</dbReference>